<gene>
    <name evidence="2" type="ORF">ACFSM0_15935</name>
</gene>
<feature type="transmembrane region" description="Helical" evidence="1">
    <location>
        <begin position="118"/>
        <end position="137"/>
    </location>
</feature>
<dbReference type="InterPro" id="IPR018706">
    <property type="entry name" value="DUF2214_membrane"/>
</dbReference>
<keyword evidence="1" id="KW-0812">Transmembrane</keyword>
<keyword evidence="3" id="KW-1185">Reference proteome</keyword>
<comment type="caution">
    <text evidence="2">The sequence shown here is derived from an EMBL/GenBank/DDBJ whole genome shotgun (WGS) entry which is preliminary data.</text>
</comment>
<dbReference type="Pfam" id="PF09980">
    <property type="entry name" value="DUF2214"/>
    <property type="match status" value="1"/>
</dbReference>
<organism evidence="2 3">
    <name type="scientific">Rhodobacter lacus</name>
    <dbReference type="NCBI Taxonomy" id="1641972"/>
    <lineage>
        <taxon>Bacteria</taxon>
        <taxon>Pseudomonadati</taxon>
        <taxon>Pseudomonadota</taxon>
        <taxon>Alphaproteobacteria</taxon>
        <taxon>Rhodobacterales</taxon>
        <taxon>Rhodobacter group</taxon>
        <taxon>Rhodobacter</taxon>
    </lineage>
</organism>
<sequence length="140" mass="14697">MILLIVKVLHLLGAAGCLGASAAKNLILRRDTLRGAPLLWLVRLDKVSGVSAVLVAATGIAMARGLAKPAALYLHDPLFWLKLALFIAASAAVIRTKSALRRARAAGEMAPSQRVRRALAFDFGALLILLALGRGIALGL</sequence>
<evidence type="ECO:0000256" key="1">
    <source>
        <dbReference type="SAM" id="Phobius"/>
    </source>
</evidence>
<feature type="transmembrane region" description="Helical" evidence="1">
    <location>
        <begin position="79"/>
        <end position="98"/>
    </location>
</feature>
<feature type="transmembrane region" description="Helical" evidence="1">
    <location>
        <begin position="47"/>
        <end position="67"/>
    </location>
</feature>
<proteinExistence type="predicted"/>
<dbReference type="EMBL" id="JBHUIX010000014">
    <property type="protein sequence ID" value="MFD2175584.1"/>
    <property type="molecule type" value="Genomic_DNA"/>
</dbReference>
<protein>
    <submittedName>
        <fullName evidence="2">DUF2214 family protein</fullName>
    </submittedName>
</protein>
<reference evidence="3" key="1">
    <citation type="journal article" date="2019" name="Int. J. Syst. Evol. Microbiol.">
        <title>The Global Catalogue of Microorganisms (GCM) 10K type strain sequencing project: providing services to taxonomists for standard genome sequencing and annotation.</title>
        <authorList>
            <consortium name="The Broad Institute Genomics Platform"/>
            <consortium name="The Broad Institute Genome Sequencing Center for Infectious Disease"/>
            <person name="Wu L."/>
            <person name="Ma J."/>
        </authorList>
    </citation>
    <scope>NUCLEOTIDE SEQUENCE [LARGE SCALE GENOMIC DNA]</scope>
    <source>
        <strain evidence="3">CCUG 55131</strain>
    </source>
</reference>
<evidence type="ECO:0000313" key="2">
    <source>
        <dbReference type="EMBL" id="MFD2175584.1"/>
    </source>
</evidence>
<dbReference type="Proteomes" id="UP001597413">
    <property type="component" value="Unassembled WGS sequence"/>
</dbReference>
<name>A0ABW5ADH4_9RHOB</name>
<keyword evidence="1" id="KW-1133">Transmembrane helix</keyword>
<dbReference type="RefSeq" id="WP_377392683.1">
    <property type="nucleotide sequence ID" value="NZ_JBHUIX010000014.1"/>
</dbReference>
<evidence type="ECO:0000313" key="3">
    <source>
        <dbReference type="Proteomes" id="UP001597413"/>
    </source>
</evidence>
<accession>A0ABW5ADH4</accession>
<keyword evidence="1" id="KW-0472">Membrane</keyword>